<dbReference type="Proteomes" id="UP001589608">
    <property type="component" value="Unassembled WGS sequence"/>
</dbReference>
<evidence type="ECO:0000256" key="2">
    <source>
        <dbReference type="SAM" id="Phobius"/>
    </source>
</evidence>
<dbReference type="RefSeq" id="WP_223096409.1">
    <property type="nucleotide sequence ID" value="NZ_CP061913.1"/>
</dbReference>
<evidence type="ECO:0000313" key="3">
    <source>
        <dbReference type="EMBL" id="MFB9448292.1"/>
    </source>
</evidence>
<feature type="transmembrane region" description="Helical" evidence="2">
    <location>
        <begin position="39"/>
        <end position="60"/>
    </location>
</feature>
<feature type="compositionally biased region" description="Pro residues" evidence="1">
    <location>
        <begin position="217"/>
        <end position="231"/>
    </location>
</feature>
<reference evidence="3 4" key="1">
    <citation type="submission" date="2024-09" db="EMBL/GenBank/DDBJ databases">
        <authorList>
            <person name="Sun Q."/>
            <person name="Mori K."/>
        </authorList>
    </citation>
    <scope>NUCLEOTIDE SEQUENCE [LARGE SCALE GENOMIC DNA]</scope>
    <source>
        <strain evidence="3 4">JCM 3307</strain>
    </source>
</reference>
<feature type="compositionally biased region" description="Low complexity" evidence="1">
    <location>
        <begin position="200"/>
        <end position="216"/>
    </location>
</feature>
<proteinExistence type="predicted"/>
<gene>
    <name evidence="3" type="ORF">ACFFTR_34835</name>
</gene>
<feature type="region of interest" description="Disordered" evidence="1">
    <location>
        <begin position="160"/>
        <end position="251"/>
    </location>
</feature>
<comment type="caution">
    <text evidence="3">The sequence shown here is derived from an EMBL/GenBank/DDBJ whole genome shotgun (WGS) entry which is preliminary data.</text>
</comment>
<name>A0ABV5MHE2_9ACTN</name>
<sequence length="251" mass="26079">MLKLPAGQVAAGQLPQVCPRHGEPAIEMKPMRLISKPPAWTPILILAAVIVYAIVVSILRKTVQAAGWPWCAQCKAARSRLLSIGLGVLGLGLLLLIGGFALVNSSDAGGLLVLVGIFTLLAGLIVAARSGNQAIARAFVSQDGQFVEVAKPDPRFVQALQAGAPGPSFGPPPGQYPPPGYQQQPAYPPAGYPQQPAPGYPQQQPPVSGYPQQPGAPGYPQPGAPGYPPQGAPGYPQQQPPGYPQQPGGYR</sequence>
<dbReference type="EMBL" id="JBHMCA010000056">
    <property type="protein sequence ID" value="MFB9448292.1"/>
    <property type="molecule type" value="Genomic_DNA"/>
</dbReference>
<feature type="transmembrane region" description="Helical" evidence="2">
    <location>
        <begin position="108"/>
        <end position="128"/>
    </location>
</feature>
<protein>
    <submittedName>
        <fullName evidence="3">Uncharacterized protein</fullName>
    </submittedName>
</protein>
<feature type="transmembrane region" description="Helical" evidence="2">
    <location>
        <begin position="81"/>
        <end position="102"/>
    </location>
</feature>
<feature type="compositionally biased region" description="Pro residues" evidence="1">
    <location>
        <begin position="168"/>
        <end position="199"/>
    </location>
</feature>
<keyword evidence="2" id="KW-0472">Membrane</keyword>
<accession>A0ABV5MHE2</accession>
<evidence type="ECO:0000256" key="1">
    <source>
        <dbReference type="SAM" id="MobiDB-lite"/>
    </source>
</evidence>
<evidence type="ECO:0000313" key="4">
    <source>
        <dbReference type="Proteomes" id="UP001589608"/>
    </source>
</evidence>
<organism evidence="3 4">
    <name type="scientific">Dactylosporangium vinaceum</name>
    <dbReference type="NCBI Taxonomy" id="53362"/>
    <lineage>
        <taxon>Bacteria</taxon>
        <taxon>Bacillati</taxon>
        <taxon>Actinomycetota</taxon>
        <taxon>Actinomycetes</taxon>
        <taxon>Micromonosporales</taxon>
        <taxon>Micromonosporaceae</taxon>
        <taxon>Dactylosporangium</taxon>
    </lineage>
</organism>
<keyword evidence="2" id="KW-1133">Transmembrane helix</keyword>
<keyword evidence="2" id="KW-0812">Transmembrane</keyword>
<keyword evidence="4" id="KW-1185">Reference proteome</keyword>